<feature type="transmembrane region" description="Helical" evidence="6">
    <location>
        <begin position="68"/>
        <end position="84"/>
    </location>
</feature>
<feature type="transmembrane region" description="Helical" evidence="6">
    <location>
        <begin position="267"/>
        <end position="290"/>
    </location>
</feature>
<feature type="transmembrane region" description="Helical" evidence="6">
    <location>
        <begin position="158"/>
        <end position="181"/>
    </location>
</feature>
<keyword evidence="2" id="KW-1003">Cell membrane</keyword>
<gene>
    <name evidence="8" type="ORF">P8A22_35780</name>
</gene>
<dbReference type="InterPro" id="IPR007895">
    <property type="entry name" value="MASE1"/>
</dbReference>
<evidence type="ECO:0000313" key="9">
    <source>
        <dbReference type="Proteomes" id="UP001229952"/>
    </source>
</evidence>
<reference evidence="8 9" key="1">
    <citation type="submission" date="2023-03" db="EMBL/GenBank/DDBJ databases">
        <title>Isolation and description of six Streptomyces strains from soil environments, able to metabolize different microbial glucans.</title>
        <authorList>
            <person name="Widen T."/>
            <person name="Larsbrink J."/>
        </authorList>
    </citation>
    <scope>NUCLEOTIDE SEQUENCE [LARGE SCALE GENOMIC DNA]</scope>
    <source>
        <strain evidence="8 9">Mut2</strain>
    </source>
</reference>
<keyword evidence="5 6" id="KW-0472">Membrane</keyword>
<dbReference type="EMBL" id="CP120992">
    <property type="protein sequence ID" value="WLQ44786.1"/>
    <property type="molecule type" value="Genomic_DNA"/>
</dbReference>
<proteinExistence type="predicted"/>
<evidence type="ECO:0000256" key="6">
    <source>
        <dbReference type="SAM" id="Phobius"/>
    </source>
</evidence>
<feature type="transmembrane region" description="Helical" evidence="6">
    <location>
        <begin position="39"/>
        <end position="61"/>
    </location>
</feature>
<feature type="transmembrane region" description="Helical" evidence="6">
    <location>
        <begin position="193"/>
        <end position="210"/>
    </location>
</feature>
<evidence type="ECO:0000256" key="1">
    <source>
        <dbReference type="ARBA" id="ARBA00004651"/>
    </source>
</evidence>
<sequence>MIRSEEYRRRATALSLRMLAVAAAYYVSGGLGLLRQVTVNGAVVTPLWPPTGIALGCLLILGPHIWPGIALGSLLVIATLSASVTPSTAAVVAGNTLAPVCACLMLRRVGFRPELDRLRDGVMLVFLGALAGMAVSATVGTAMLALDGKLPTSGFWTVWVAWWAGDAMGVLVVTPLVLVVLRKLRMPRVTDRWIEAGALLTVTVAGSLLATRGPLSMLYLVFPILIWAALRFQLAGSAPCALLVSVLAVVAGTEQVGPFAGHGTVEVMINLTVLNGAVALTSLLLAAIVAEQQNIRRRIERACEELADVVDHLAPGKSAAAWPSRARDEREGR</sequence>
<evidence type="ECO:0000256" key="4">
    <source>
        <dbReference type="ARBA" id="ARBA00022989"/>
    </source>
</evidence>
<dbReference type="RefSeq" id="WP_306092038.1">
    <property type="nucleotide sequence ID" value="NZ_CP120992.1"/>
</dbReference>
<dbReference type="Proteomes" id="UP001229952">
    <property type="component" value="Chromosome"/>
</dbReference>
<accession>A0ABY9IEI0</accession>
<evidence type="ECO:0000256" key="2">
    <source>
        <dbReference type="ARBA" id="ARBA00022475"/>
    </source>
</evidence>
<evidence type="ECO:0000313" key="8">
    <source>
        <dbReference type="EMBL" id="WLQ44786.1"/>
    </source>
</evidence>
<dbReference type="Pfam" id="PF05231">
    <property type="entry name" value="MASE1"/>
    <property type="match status" value="1"/>
</dbReference>
<feature type="transmembrane region" description="Helical" evidence="6">
    <location>
        <begin position="122"/>
        <end position="146"/>
    </location>
</feature>
<keyword evidence="9" id="KW-1185">Reference proteome</keyword>
<feature type="domain" description="MASE1" evidence="7">
    <location>
        <begin position="18"/>
        <end position="293"/>
    </location>
</feature>
<evidence type="ECO:0000256" key="5">
    <source>
        <dbReference type="ARBA" id="ARBA00023136"/>
    </source>
</evidence>
<name>A0ABY9IEI0_9ACTN</name>
<feature type="transmembrane region" description="Helical" evidence="6">
    <location>
        <begin position="12"/>
        <end position="33"/>
    </location>
</feature>
<comment type="subcellular location">
    <subcellularLocation>
        <location evidence="1">Cell membrane</location>
        <topology evidence="1">Multi-pass membrane protein</topology>
    </subcellularLocation>
</comment>
<keyword evidence="4 6" id="KW-1133">Transmembrane helix</keyword>
<evidence type="ECO:0000259" key="7">
    <source>
        <dbReference type="Pfam" id="PF05231"/>
    </source>
</evidence>
<feature type="transmembrane region" description="Helical" evidence="6">
    <location>
        <begin position="241"/>
        <end position="261"/>
    </location>
</feature>
<organism evidence="8 9">
    <name type="scientific">Streptomyces laculatispora</name>
    <dbReference type="NCBI Taxonomy" id="887464"/>
    <lineage>
        <taxon>Bacteria</taxon>
        <taxon>Bacillati</taxon>
        <taxon>Actinomycetota</taxon>
        <taxon>Actinomycetes</taxon>
        <taxon>Kitasatosporales</taxon>
        <taxon>Streptomycetaceae</taxon>
        <taxon>Streptomyces</taxon>
    </lineage>
</organism>
<feature type="transmembrane region" description="Helical" evidence="6">
    <location>
        <begin position="216"/>
        <end position="234"/>
    </location>
</feature>
<protein>
    <submittedName>
        <fullName evidence="8">MASE1 domain-containing protein</fullName>
    </submittedName>
</protein>
<feature type="transmembrane region" description="Helical" evidence="6">
    <location>
        <begin position="90"/>
        <end position="110"/>
    </location>
</feature>
<evidence type="ECO:0000256" key="3">
    <source>
        <dbReference type="ARBA" id="ARBA00022692"/>
    </source>
</evidence>
<keyword evidence="3 6" id="KW-0812">Transmembrane</keyword>